<dbReference type="PIRSF" id="PIRSF005444">
    <property type="entry name" value="PEMT"/>
    <property type="match status" value="1"/>
</dbReference>
<keyword evidence="9 17" id="KW-1133">Transmembrane helix</keyword>
<dbReference type="Proteomes" id="UP001150907">
    <property type="component" value="Unassembled WGS sequence"/>
</dbReference>
<keyword evidence="8 17" id="KW-0256">Endoplasmic reticulum</keyword>
<evidence type="ECO:0000256" key="5">
    <source>
        <dbReference type="ARBA" id="ARBA00022679"/>
    </source>
</evidence>
<feature type="topological domain" description="Cytoplasmic" evidence="17">
    <location>
        <begin position="174"/>
        <end position="205"/>
    </location>
</feature>
<feature type="binding site" evidence="17">
    <location>
        <begin position="93"/>
        <end position="95"/>
    </location>
    <ligand>
        <name>S-adenosyl-L-methionine</name>
        <dbReference type="ChEBI" id="CHEBI:59789"/>
    </ligand>
</feature>
<comment type="catalytic activity">
    <reaction evidence="16 17">
        <text>a 1,2-diacyl-sn-glycero-3-phospho-N-methylethanolamine + S-adenosyl-L-methionine = a 1,2-diacyl-sn-glycero-3-phospho-N,N-dimethylethanolamine + S-adenosyl-L-homocysteine + H(+)</text>
        <dbReference type="Rhea" id="RHEA:32735"/>
        <dbReference type="ChEBI" id="CHEBI:15378"/>
        <dbReference type="ChEBI" id="CHEBI:57856"/>
        <dbReference type="ChEBI" id="CHEBI:59789"/>
        <dbReference type="ChEBI" id="CHEBI:64572"/>
        <dbReference type="ChEBI" id="CHEBI:64573"/>
        <dbReference type="EC" id="2.1.1.71"/>
    </reaction>
</comment>
<evidence type="ECO:0000256" key="3">
    <source>
        <dbReference type="ARBA" id="ARBA00022516"/>
    </source>
</evidence>
<dbReference type="PROSITE" id="PS51599">
    <property type="entry name" value="SAM_PEMT_PEM2"/>
    <property type="match status" value="1"/>
</dbReference>
<dbReference type="EC" id="2.1.1.71" evidence="17"/>
<comment type="pathway">
    <text evidence="2">Lipid metabolism.</text>
</comment>
<keyword evidence="14 17" id="KW-1208">Phospholipid metabolism</keyword>
<dbReference type="Pfam" id="PF04191">
    <property type="entry name" value="PEMT"/>
    <property type="match status" value="1"/>
</dbReference>
<keyword evidence="5 17" id="KW-0808">Transferase</keyword>
<feature type="topological domain" description="Lumenal" evidence="17">
    <location>
        <begin position="1"/>
        <end position="7"/>
    </location>
</feature>
<dbReference type="PANTHER" id="PTHR15458">
    <property type="entry name" value="PHOSPHATIDYLETHANOLAMINE N-METHYLTRANSFERASE"/>
    <property type="match status" value="1"/>
</dbReference>
<gene>
    <name evidence="19" type="primary">OPI3</name>
    <name evidence="19" type="ORF">H4R26_003016</name>
</gene>
<evidence type="ECO:0000256" key="4">
    <source>
        <dbReference type="ARBA" id="ARBA00022603"/>
    </source>
</evidence>
<keyword evidence="7 17" id="KW-0812">Transmembrane</keyword>
<evidence type="ECO:0000313" key="20">
    <source>
        <dbReference type="Proteomes" id="UP001150907"/>
    </source>
</evidence>
<dbReference type="GO" id="GO:0000773">
    <property type="term" value="F:phosphatidyl-N-methylethanolamine N-methyltransferase activity"/>
    <property type="evidence" value="ECO:0007669"/>
    <property type="project" value="UniProtKB-UniRule"/>
</dbReference>
<sequence>MLVDFSQVSLWLALASITFNPTAWNIAARQEHHTRWLTQLCGGARQGCYAIAAAIFSLGIVRDLLYSRALAAQPTASVLDNLAVRAVGACLFMSGMGFVASSTYALGITGTFLGDYFGILMDKRVTGFPFNVLDNPMYVGSAMSFLGTALWNASPAGLMITAYVWLVYSVALRFEGPFTAQIYAARASTVEAKQKPKAVNRKKKI</sequence>
<comment type="catalytic activity">
    <reaction evidence="15">
        <text>a 1,2-diacyl-sn-glycero-3-phospho-N,N-dimethylethanolamine + S-adenosyl-L-methionine = a 1,2-diacyl-sn-glycero-3-phosphocholine + S-adenosyl-L-homocysteine + H(+)</text>
        <dbReference type="Rhea" id="RHEA:32739"/>
        <dbReference type="ChEBI" id="CHEBI:15378"/>
        <dbReference type="ChEBI" id="CHEBI:57643"/>
        <dbReference type="ChEBI" id="CHEBI:57856"/>
        <dbReference type="ChEBI" id="CHEBI:59789"/>
        <dbReference type="ChEBI" id="CHEBI:64572"/>
        <dbReference type="EC" id="2.1.1.71"/>
    </reaction>
</comment>
<keyword evidence="4 17" id="KW-0489">Methyltransferase</keyword>
<dbReference type="AlphaFoldDB" id="A0A9W8BJW1"/>
<proteinExistence type="inferred from homology"/>
<organism evidence="19 20">
    <name type="scientific">Coemansia thaxteri</name>
    <dbReference type="NCBI Taxonomy" id="2663907"/>
    <lineage>
        <taxon>Eukaryota</taxon>
        <taxon>Fungi</taxon>
        <taxon>Fungi incertae sedis</taxon>
        <taxon>Zoopagomycota</taxon>
        <taxon>Kickxellomycotina</taxon>
        <taxon>Kickxellomycetes</taxon>
        <taxon>Kickxellales</taxon>
        <taxon>Kickxellaceae</taxon>
        <taxon>Coemansia</taxon>
    </lineage>
</organism>
<evidence type="ECO:0000256" key="7">
    <source>
        <dbReference type="ARBA" id="ARBA00022692"/>
    </source>
</evidence>
<evidence type="ECO:0000313" key="19">
    <source>
        <dbReference type="EMBL" id="KAJ2003527.1"/>
    </source>
</evidence>
<dbReference type="Gene3D" id="1.20.120.1630">
    <property type="match status" value="1"/>
</dbReference>
<dbReference type="HAMAP" id="MF_03216">
    <property type="entry name" value="PLMT"/>
    <property type="match status" value="1"/>
</dbReference>
<evidence type="ECO:0000256" key="11">
    <source>
        <dbReference type="ARBA" id="ARBA00023128"/>
    </source>
</evidence>
<feature type="intramembrane region" description="Helical" evidence="17">
    <location>
        <begin position="8"/>
        <end position="28"/>
    </location>
</feature>
<evidence type="ECO:0000256" key="13">
    <source>
        <dbReference type="ARBA" id="ARBA00023209"/>
    </source>
</evidence>
<feature type="topological domain" description="Lumenal" evidence="17">
    <location>
        <begin position="110"/>
        <end position="152"/>
    </location>
</feature>
<dbReference type="GO" id="GO:0006656">
    <property type="term" value="P:phosphatidylcholine biosynthetic process"/>
    <property type="evidence" value="ECO:0007669"/>
    <property type="project" value="UniProtKB-UniRule"/>
</dbReference>
<dbReference type="PANTHER" id="PTHR15458:SF5">
    <property type="entry name" value="PHOSPHATIDYLETHANOLAMINE N-METHYLTRANSFERASE"/>
    <property type="match status" value="1"/>
</dbReference>
<feature type="transmembrane region" description="Helical" evidence="18">
    <location>
        <begin position="149"/>
        <end position="168"/>
    </location>
</feature>
<dbReference type="GO" id="GO:0031966">
    <property type="term" value="C:mitochondrial membrane"/>
    <property type="evidence" value="ECO:0007669"/>
    <property type="project" value="UniProtKB-SubCell"/>
</dbReference>
<dbReference type="FunFam" id="1.20.120.1630:FF:000005">
    <property type="entry name" value="Phosphatidylethanolamine N-methyltransferase"/>
    <property type="match status" value="1"/>
</dbReference>
<keyword evidence="20" id="KW-1185">Reference proteome</keyword>
<evidence type="ECO:0000256" key="16">
    <source>
        <dbReference type="ARBA" id="ARBA00052459"/>
    </source>
</evidence>
<evidence type="ECO:0000256" key="15">
    <source>
        <dbReference type="ARBA" id="ARBA00051252"/>
    </source>
</evidence>
<feature type="binding site" evidence="17">
    <location>
        <begin position="175"/>
        <end position="176"/>
    </location>
    <ligand>
        <name>S-adenosyl-L-methionine</name>
        <dbReference type="ChEBI" id="CHEBI:59789"/>
    </ligand>
</feature>
<comment type="similarity">
    <text evidence="17">Belongs to the class VI-like SAM-binding methyltransferase superfamily. PEMT/PEM2 methyltransferase family.</text>
</comment>
<feature type="topological domain" description="Cytoplasmic" evidence="17">
    <location>
        <begin position="62"/>
        <end position="88"/>
    </location>
</feature>
<evidence type="ECO:0000256" key="17">
    <source>
        <dbReference type="HAMAP-Rule" id="MF_03216"/>
    </source>
</evidence>
<keyword evidence="3 17" id="KW-0444">Lipid biosynthesis</keyword>
<feature type="transmembrane region" description="Helical" evidence="18">
    <location>
        <begin position="82"/>
        <end position="106"/>
    </location>
</feature>
<evidence type="ECO:0000256" key="1">
    <source>
        <dbReference type="ARBA" id="ARBA00004969"/>
    </source>
</evidence>
<protein>
    <recommendedName>
        <fullName evidence="17">Phosphatidyl-N-methylethanolamine N-methyltransferase</fullName>
        <ecNumber evidence="17">2.1.1.71</ecNumber>
    </recommendedName>
    <alternativeName>
        <fullName evidence="17">Phospholipid methyltransferase</fullName>
        <shortName evidence="17">PLMT</shortName>
    </alternativeName>
</protein>
<comment type="caution">
    <text evidence="19">The sequence shown here is derived from an EMBL/GenBank/DDBJ whole genome shotgun (WGS) entry which is preliminary data.</text>
</comment>
<accession>A0A9W8BJW1</accession>
<evidence type="ECO:0000256" key="18">
    <source>
        <dbReference type="SAM" id="Phobius"/>
    </source>
</evidence>
<keyword evidence="11 17" id="KW-0496">Mitochondrion</keyword>
<evidence type="ECO:0000256" key="12">
    <source>
        <dbReference type="ARBA" id="ARBA00023136"/>
    </source>
</evidence>
<name>A0A9W8BJW1_9FUNG</name>
<dbReference type="InterPro" id="IPR024960">
    <property type="entry name" value="PEMT/MFAP"/>
</dbReference>
<dbReference type="EMBL" id="JANBQF010000214">
    <property type="protein sequence ID" value="KAJ2003527.1"/>
    <property type="molecule type" value="Genomic_DNA"/>
</dbReference>
<comment type="pathway">
    <text evidence="1 17">Phospholipid metabolism; phosphatidylcholine biosynthesis.</text>
</comment>
<evidence type="ECO:0000256" key="8">
    <source>
        <dbReference type="ARBA" id="ARBA00022824"/>
    </source>
</evidence>
<keyword evidence="13 17" id="KW-0594">Phospholipid biosynthesis</keyword>
<keyword evidence="10 17" id="KW-0443">Lipid metabolism</keyword>
<keyword evidence="6 17" id="KW-0949">S-adenosyl-L-methionine</keyword>
<evidence type="ECO:0000256" key="6">
    <source>
        <dbReference type="ARBA" id="ARBA00022691"/>
    </source>
</evidence>
<dbReference type="GO" id="GO:0032259">
    <property type="term" value="P:methylation"/>
    <property type="evidence" value="ECO:0007669"/>
    <property type="project" value="UniProtKB-KW"/>
</dbReference>
<dbReference type="GO" id="GO:0005789">
    <property type="term" value="C:endoplasmic reticulum membrane"/>
    <property type="evidence" value="ECO:0007669"/>
    <property type="project" value="UniProtKB-SubCell"/>
</dbReference>
<keyword evidence="12 17" id="KW-0472">Membrane</keyword>
<evidence type="ECO:0000256" key="2">
    <source>
        <dbReference type="ARBA" id="ARBA00005189"/>
    </source>
</evidence>
<dbReference type="OrthoDB" id="8300106at2759"/>
<evidence type="ECO:0000256" key="9">
    <source>
        <dbReference type="ARBA" id="ARBA00022989"/>
    </source>
</evidence>
<reference evidence="19" key="1">
    <citation type="submission" date="2022-07" db="EMBL/GenBank/DDBJ databases">
        <title>Phylogenomic reconstructions and comparative analyses of Kickxellomycotina fungi.</title>
        <authorList>
            <person name="Reynolds N.K."/>
            <person name="Stajich J.E."/>
            <person name="Barry K."/>
            <person name="Grigoriev I.V."/>
            <person name="Crous P."/>
            <person name="Smith M.E."/>
        </authorList>
    </citation>
    <scope>NUCLEOTIDE SEQUENCE</scope>
    <source>
        <strain evidence="19">IMI 214461</strain>
    </source>
</reference>
<dbReference type="InterPro" id="IPR007318">
    <property type="entry name" value="Phopholipid_MeTrfase"/>
</dbReference>
<feature type="topological domain" description="Lumenal" evidence="17">
    <location>
        <begin position="29"/>
        <end position="40"/>
    </location>
</feature>
<comment type="function">
    <text evidence="17">Catalyzes the second two steps of the methylation pathway of phosphatidylcholine biosynthesis, the SAM-dependent methylation of phosphatidylmonomethylethanolamine (PMME) to phosphatidyldimethylethanolamine (PDME) and of PDME to phosphatidylcholine (PC).</text>
</comment>
<evidence type="ECO:0000256" key="14">
    <source>
        <dbReference type="ARBA" id="ARBA00023264"/>
    </source>
</evidence>
<evidence type="ECO:0000256" key="10">
    <source>
        <dbReference type="ARBA" id="ARBA00023098"/>
    </source>
</evidence>
<comment type="subcellular location">
    <subcellularLocation>
        <location evidence="17">Endoplasmic reticulum membrane</location>
        <topology evidence="17">Multi-pass membrane protein</topology>
    </subcellularLocation>
    <subcellularLocation>
        <location evidence="17">Mitochondrion membrane</location>
        <topology evidence="17">Multi-pass membrane protein</topology>
    </subcellularLocation>
</comment>